<evidence type="ECO:0000256" key="3">
    <source>
        <dbReference type="ARBA" id="ARBA00012621"/>
    </source>
</evidence>
<keyword evidence="5" id="KW-0997">Cell inner membrane</keyword>
<evidence type="ECO:0000259" key="10">
    <source>
        <dbReference type="Pfam" id="PF00534"/>
    </source>
</evidence>
<comment type="subcellular location">
    <subcellularLocation>
        <location evidence="1">Cell envelope</location>
    </subcellularLocation>
    <subcellularLocation>
        <location evidence="9">Cell membrane</location>
    </subcellularLocation>
</comment>
<dbReference type="InterPro" id="IPR001296">
    <property type="entry name" value="Glyco_trans_1"/>
</dbReference>
<dbReference type="SUPFAM" id="SSF53756">
    <property type="entry name" value="UDP-Glycosyltransferase/glycogen phosphorylase"/>
    <property type="match status" value="1"/>
</dbReference>
<evidence type="ECO:0000256" key="8">
    <source>
        <dbReference type="ARBA" id="ARBA00049183"/>
    </source>
</evidence>
<dbReference type="Gene3D" id="3.40.50.11720">
    <property type="entry name" value="3-Deoxy-D-manno-octulosonic-acid transferase, N-terminal domain"/>
    <property type="match status" value="1"/>
</dbReference>
<evidence type="ECO:0000313" key="12">
    <source>
        <dbReference type="EMBL" id="GAA6144834.1"/>
    </source>
</evidence>
<dbReference type="Gene3D" id="3.40.50.2000">
    <property type="entry name" value="Glycogen Phosphorylase B"/>
    <property type="match status" value="1"/>
</dbReference>
<evidence type="ECO:0000256" key="5">
    <source>
        <dbReference type="ARBA" id="ARBA00022519"/>
    </source>
</evidence>
<reference evidence="12 13" key="1">
    <citation type="submission" date="2024-04" db="EMBL/GenBank/DDBJ databases">
        <title>Draft genome sequence of Thalassolituus maritimus NBRC 116585.</title>
        <authorList>
            <person name="Miyakawa T."/>
            <person name="Kusuya Y."/>
            <person name="Miura T."/>
        </authorList>
    </citation>
    <scope>NUCLEOTIDE SEQUENCE [LARGE SCALE GENOMIC DNA]</scope>
    <source>
        <strain evidence="12 13">5NW40-0001</strain>
    </source>
</reference>
<feature type="domain" description="Glycosyl transferase family 1" evidence="10">
    <location>
        <begin position="196"/>
        <end position="295"/>
    </location>
</feature>
<dbReference type="Pfam" id="PF00534">
    <property type="entry name" value="Glycos_transf_1"/>
    <property type="match status" value="1"/>
</dbReference>
<keyword evidence="9" id="KW-1003">Cell membrane</keyword>
<dbReference type="Proteomes" id="UP001481413">
    <property type="component" value="Unassembled WGS sequence"/>
</dbReference>
<proteinExistence type="inferred from homology"/>
<gene>
    <name evidence="12" type="ORF">NBRC116585_09510</name>
</gene>
<keyword evidence="9" id="KW-0448">Lipopolysaccharide biosynthesis</keyword>
<protein>
    <recommendedName>
        <fullName evidence="4 9">3-deoxy-D-manno-octulosonic acid transferase</fullName>
        <shortName evidence="9">Kdo transferase</shortName>
        <ecNumber evidence="3 9">2.4.99.12</ecNumber>
    </recommendedName>
    <alternativeName>
        <fullName evidence="7 9">Lipid IV(A) 3-deoxy-D-manno-octulosonic acid transferase</fullName>
    </alternativeName>
</protein>
<evidence type="ECO:0000256" key="4">
    <source>
        <dbReference type="ARBA" id="ARBA00019077"/>
    </source>
</evidence>
<comment type="caution">
    <text evidence="12">The sequence shown here is derived from an EMBL/GenBank/DDBJ whole genome shotgun (WGS) entry which is preliminary data.</text>
</comment>
<dbReference type="InterPro" id="IPR038107">
    <property type="entry name" value="Glycos_transf_N_sf"/>
</dbReference>
<keyword evidence="13" id="KW-1185">Reference proteome</keyword>
<dbReference type="EC" id="2.4.99.12" evidence="3 9"/>
<evidence type="ECO:0000256" key="7">
    <source>
        <dbReference type="ARBA" id="ARBA00031445"/>
    </source>
</evidence>
<dbReference type="InterPro" id="IPR007507">
    <property type="entry name" value="Glycos_transf_N"/>
</dbReference>
<accession>A0ABP9ZXH6</accession>
<sequence>MYLPYDLPSFINRFIKSIRPGALVIIETELWPNLLACCDQHDLPVVLANARMSERSARGYGKVPALTRPMLHSLNIVAVQNPTDGQRFIELGLPTGRLKVTGSVKFDVTLPEGCRQNGTALREQWGGSRPVLALASSHPTEDEQLLDIYPALEEAIPGLLLLLIPRHPERFEPVTNAARSRHLRVHRRTNGPASNDTQIYVADTMGEMLNMLTAADVVVMGGSLYSGGGGHNPIEPAALGKATLIGADHINFTSIVSELVEAGAMAVCESLPALQEEAIRLLKDSTAREVMGKNGLDVVETNRGAVTQLLELVKEQLKI</sequence>
<evidence type="ECO:0000256" key="2">
    <source>
        <dbReference type="ARBA" id="ARBA00004713"/>
    </source>
</evidence>
<name>A0ABP9ZXH6_9GAMM</name>
<comment type="function">
    <text evidence="9">Involved in lipopolysaccharide (LPS) biosynthesis. Catalyzes the transfer of 3-deoxy-D-manno-octulosonate (Kdo) residue(s) from CMP-Kdo to lipid IV(A), the tetraacyldisaccharide-1,4'-bisphosphate precursor of lipid A.</text>
</comment>
<evidence type="ECO:0000259" key="11">
    <source>
        <dbReference type="Pfam" id="PF04413"/>
    </source>
</evidence>
<comment type="similarity">
    <text evidence="9">Belongs to the glycosyltransferase group 1 family.</text>
</comment>
<comment type="catalytic activity">
    <reaction evidence="8 9">
        <text>lipid IVA (E. coli) + CMP-3-deoxy-beta-D-manno-octulosonate = alpha-Kdo-(2-&gt;6)-lipid IVA (E. coli) + CMP + H(+)</text>
        <dbReference type="Rhea" id="RHEA:28066"/>
        <dbReference type="ChEBI" id="CHEBI:15378"/>
        <dbReference type="ChEBI" id="CHEBI:58603"/>
        <dbReference type="ChEBI" id="CHEBI:60364"/>
        <dbReference type="ChEBI" id="CHEBI:60377"/>
        <dbReference type="ChEBI" id="CHEBI:85987"/>
        <dbReference type="EC" id="2.4.99.12"/>
    </reaction>
</comment>
<organism evidence="12 13">
    <name type="scientific">Thalassolituus maritimus</name>
    <dbReference type="NCBI Taxonomy" id="484498"/>
    <lineage>
        <taxon>Bacteria</taxon>
        <taxon>Pseudomonadati</taxon>
        <taxon>Pseudomonadota</taxon>
        <taxon>Gammaproteobacteria</taxon>
        <taxon>Oceanospirillales</taxon>
        <taxon>Oceanospirillaceae</taxon>
        <taxon>Thalassolituus</taxon>
    </lineage>
</organism>
<comment type="pathway">
    <text evidence="2 9">Bacterial outer membrane biogenesis; LPS core biosynthesis.</text>
</comment>
<dbReference type="EMBL" id="BAABWH010000002">
    <property type="protein sequence ID" value="GAA6144834.1"/>
    <property type="molecule type" value="Genomic_DNA"/>
</dbReference>
<evidence type="ECO:0000256" key="6">
    <source>
        <dbReference type="ARBA" id="ARBA00022679"/>
    </source>
</evidence>
<dbReference type="Pfam" id="PF04413">
    <property type="entry name" value="Glycos_transf_N"/>
    <property type="match status" value="1"/>
</dbReference>
<dbReference type="InterPro" id="IPR039901">
    <property type="entry name" value="Kdotransferase"/>
</dbReference>
<keyword evidence="6 9" id="KW-0808">Transferase</keyword>
<evidence type="ECO:0000256" key="1">
    <source>
        <dbReference type="ARBA" id="ARBA00004196"/>
    </source>
</evidence>
<keyword evidence="5" id="KW-0472">Membrane</keyword>
<feature type="domain" description="3-deoxy-D-manno-octulosonic-acid transferase N-terminal" evidence="11">
    <location>
        <begin position="2"/>
        <end position="108"/>
    </location>
</feature>
<evidence type="ECO:0000313" key="13">
    <source>
        <dbReference type="Proteomes" id="UP001481413"/>
    </source>
</evidence>
<dbReference type="PANTHER" id="PTHR42755:SF1">
    <property type="entry name" value="3-DEOXY-D-MANNO-OCTULOSONIC ACID TRANSFERASE, MITOCHONDRIAL-RELATED"/>
    <property type="match status" value="1"/>
</dbReference>
<dbReference type="PANTHER" id="PTHR42755">
    <property type="entry name" value="3-DEOXY-MANNO-OCTULOSONATE CYTIDYLYLTRANSFERASE"/>
    <property type="match status" value="1"/>
</dbReference>
<evidence type="ECO:0000256" key="9">
    <source>
        <dbReference type="RuleBase" id="RU365103"/>
    </source>
</evidence>